<feature type="compositionally biased region" description="Polar residues" evidence="1">
    <location>
        <begin position="195"/>
        <end position="207"/>
    </location>
</feature>
<accession>A0A448ZFE2</accession>
<evidence type="ECO:0000256" key="1">
    <source>
        <dbReference type="SAM" id="MobiDB-lite"/>
    </source>
</evidence>
<evidence type="ECO:0000313" key="2">
    <source>
        <dbReference type="EMBL" id="VEU40745.1"/>
    </source>
</evidence>
<sequence length="207" mass="22574">MSLGEADRKRKAAEHLASAKHQEEIEPPKQKPKALPSPPQNFVVTYSRLCDGGMQEMTTAAACVNEVFPNATIRTNRRQLKEDMDAGPNPSLVISLDDCDDENESDNGNAGNGKRDKTTSINGGQTTKTNESGTVLWSREQRNLFEKYPKKRRKSIKDIRECLIALKESWSAASSSTTTSNCSIISTAPPISKSVDISTNNGDACGK</sequence>
<proteinExistence type="predicted"/>
<protein>
    <submittedName>
        <fullName evidence="2">Uncharacterized protein</fullName>
    </submittedName>
</protein>
<keyword evidence="3" id="KW-1185">Reference proteome</keyword>
<evidence type="ECO:0000313" key="3">
    <source>
        <dbReference type="Proteomes" id="UP000291116"/>
    </source>
</evidence>
<organism evidence="2 3">
    <name type="scientific">Pseudo-nitzschia multistriata</name>
    <dbReference type="NCBI Taxonomy" id="183589"/>
    <lineage>
        <taxon>Eukaryota</taxon>
        <taxon>Sar</taxon>
        <taxon>Stramenopiles</taxon>
        <taxon>Ochrophyta</taxon>
        <taxon>Bacillariophyta</taxon>
        <taxon>Bacillariophyceae</taxon>
        <taxon>Bacillariophycidae</taxon>
        <taxon>Bacillariales</taxon>
        <taxon>Bacillariaceae</taxon>
        <taxon>Pseudo-nitzschia</taxon>
    </lineage>
</organism>
<reference evidence="2 3" key="1">
    <citation type="submission" date="2019-01" db="EMBL/GenBank/DDBJ databases">
        <authorList>
            <person name="Ferrante I. M."/>
        </authorList>
    </citation>
    <scope>NUCLEOTIDE SEQUENCE [LARGE SCALE GENOMIC DNA]</scope>
    <source>
        <strain evidence="2 3">B856</strain>
    </source>
</reference>
<feature type="region of interest" description="Disordered" evidence="1">
    <location>
        <begin position="177"/>
        <end position="207"/>
    </location>
</feature>
<dbReference type="Proteomes" id="UP000291116">
    <property type="component" value="Unassembled WGS sequence"/>
</dbReference>
<gene>
    <name evidence="2" type="ORF">PSNMU_V1.4_AUG-EV-PASAV3_0076450</name>
</gene>
<name>A0A448ZFE2_9STRA</name>
<feature type="compositionally biased region" description="Low complexity" evidence="1">
    <location>
        <begin position="177"/>
        <end position="188"/>
    </location>
</feature>
<feature type="compositionally biased region" description="Polar residues" evidence="1">
    <location>
        <begin position="119"/>
        <end position="135"/>
    </location>
</feature>
<feature type="region of interest" description="Disordered" evidence="1">
    <location>
        <begin position="1"/>
        <end position="41"/>
    </location>
</feature>
<dbReference type="EMBL" id="CAACVS010000302">
    <property type="protein sequence ID" value="VEU40745.1"/>
    <property type="molecule type" value="Genomic_DNA"/>
</dbReference>
<feature type="compositionally biased region" description="Basic and acidic residues" evidence="1">
    <location>
        <begin position="20"/>
        <end position="29"/>
    </location>
</feature>
<feature type="region of interest" description="Disordered" evidence="1">
    <location>
        <begin position="81"/>
        <end position="135"/>
    </location>
</feature>
<dbReference type="AlphaFoldDB" id="A0A448ZFE2"/>